<dbReference type="InterPro" id="IPR029058">
    <property type="entry name" value="AB_hydrolase_fold"/>
</dbReference>
<reference evidence="7" key="1">
    <citation type="submission" date="2021-03" db="EMBL/GenBank/DDBJ databases">
        <title>A new species, PO-11, isolated from a karst cave deposit.</title>
        <authorList>
            <person name="Zhaoxiaoyong W."/>
        </authorList>
    </citation>
    <scope>NUCLEOTIDE SEQUENCE</scope>
    <source>
        <strain evidence="7">PO-11</strain>
    </source>
</reference>
<dbReference type="Gene3D" id="3.40.50.1820">
    <property type="entry name" value="alpha/beta hydrolase"/>
    <property type="match status" value="1"/>
</dbReference>
<keyword evidence="2" id="KW-0732">Signal</keyword>
<organism evidence="7 8">
    <name type="scientific">Arthrobacter cavernae</name>
    <dbReference type="NCBI Taxonomy" id="2817681"/>
    <lineage>
        <taxon>Bacteria</taxon>
        <taxon>Bacillati</taxon>
        <taxon>Actinomycetota</taxon>
        <taxon>Actinomycetes</taxon>
        <taxon>Micrococcales</taxon>
        <taxon>Micrococcaceae</taxon>
        <taxon>Arthrobacter</taxon>
    </lineage>
</organism>
<evidence type="ECO:0000313" key="8">
    <source>
        <dbReference type="Proteomes" id="UP000664164"/>
    </source>
</evidence>
<evidence type="ECO:0000256" key="1">
    <source>
        <dbReference type="ARBA" id="ARBA00010088"/>
    </source>
</evidence>
<dbReference type="InterPro" id="IPR013595">
    <property type="entry name" value="Pept_S33_TAP-like_C"/>
</dbReference>
<feature type="domain" description="AB hydrolase-1" evidence="5">
    <location>
        <begin position="129"/>
        <end position="323"/>
    </location>
</feature>
<keyword evidence="8" id="KW-1185">Reference proteome</keyword>
<dbReference type="SUPFAM" id="SSF53474">
    <property type="entry name" value="alpha/beta-Hydrolases"/>
    <property type="match status" value="1"/>
</dbReference>
<dbReference type="InterPro" id="IPR006311">
    <property type="entry name" value="TAT_signal"/>
</dbReference>
<dbReference type="PANTHER" id="PTHR43248:SF29">
    <property type="entry name" value="TRIPEPTIDYL AMINOPEPTIDASE"/>
    <property type="match status" value="1"/>
</dbReference>
<dbReference type="Proteomes" id="UP000664164">
    <property type="component" value="Unassembled WGS sequence"/>
</dbReference>
<feature type="domain" description="Peptidase S33 tripeptidyl aminopeptidase-like C-terminal" evidence="6">
    <location>
        <begin position="435"/>
        <end position="536"/>
    </location>
</feature>
<evidence type="ECO:0000259" key="5">
    <source>
        <dbReference type="Pfam" id="PF00561"/>
    </source>
</evidence>
<dbReference type="Pfam" id="PF00561">
    <property type="entry name" value="Abhydrolase_1"/>
    <property type="match status" value="1"/>
</dbReference>
<dbReference type="PROSITE" id="PS51318">
    <property type="entry name" value="TAT"/>
    <property type="match status" value="1"/>
</dbReference>
<name>A0A939HF76_9MICC</name>
<comment type="similarity">
    <text evidence="1">Belongs to the peptidase S33 family.</text>
</comment>
<dbReference type="EMBL" id="JAFNLL010000029">
    <property type="protein sequence ID" value="MBO1268791.1"/>
    <property type="molecule type" value="Genomic_DNA"/>
</dbReference>
<keyword evidence="3 7" id="KW-0378">Hydrolase</keyword>
<dbReference type="PANTHER" id="PTHR43248">
    <property type="entry name" value="2-SUCCINYL-6-HYDROXY-2,4-CYCLOHEXADIENE-1-CARBOXYLATE SYNTHASE"/>
    <property type="match status" value="1"/>
</dbReference>
<dbReference type="AlphaFoldDB" id="A0A939HF76"/>
<evidence type="ECO:0000256" key="4">
    <source>
        <dbReference type="SAM" id="MobiDB-lite"/>
    </source>
</evidence>
<dbReference type="RefSeq" id="WP_207616585.1">
    <property type="nucleotide sequence ID" value="NZ_JAFNLL010000029.1"/>
</dbReference>
<proteinExistence type="inferred from homology"/>
<dbReference type="GO" id="GO:0016787">
    <property type="term" value="F:hydrolase activity"/>
    <property type="evidence" value="ECO:0007669"/>
    <property type="project" value="UniProtKB-KW"/>
</dbReference>
<protein>
    <submittedName>
        <fullName evidence="7">Alpha/beta fold hydrolase</fullName>
    </submittedName>
</protein>
<sequence length="536" mass="56694">MKSARRRPAGTPSRDRSRQPRTAHGAGARRGLLAIAGALATALVLGGCSFPFPLPAPAASQGTVDPSIAASAPEGLEEFYSQQLDWTSCESGFQCGNVRVPLDYANPASGHIALAAIKLPSRGTKQGSLLVNPGGPGGSGVDFVKNAGRTHFTDKLRSAFDLVGFDPRGVKRSAPVSCQSDAERDVSRQKVYQLESDAGLEAALADNKAIFEQCVEKTGPILGHIDTVSAARDLDILRAVMNDAKLNYLGYSYGTFLGSTYASLFPDNVGRLVLDGAVDPSISNEDLTSGQAKAFEKAIHSYVADCLSQDSCPLRGTVNQGVQEIRDLITSVNDTPKTANDGRLVTGPAFVNGFITPLYDNASWPALTQALDAALSGDVSPMLRIADLAADREANGTYSSNSTFAFNAINCLDYPMVTDTAGMRAEAARLMVDSPTLGYFFAYGGTNCKEWPYKNTRAPGPVQYKGEAPIVVIGTTGDPATPLEWAESLRRQLGNASLLTWKGEGHTAYGRSNSCVSNAVDGYFVDGKLPQDGLSC</sequence>
<gene>
    <name evidence="7" type="ORF">J1902_12545</name>
</gene>
<dbReference type="InterPro" id="IPR051601">
    <property type="entry name" value="Serine_prot/Carboxylest_S33"/>
</dbReference>
<accession>A0A939HF76</accession>
<dbReference type="InterPro" id="IPR000073">
    <property type="entry name" value="AB_hydrolase_1"/>
</dbReference>
<dbReference type="Pfam" id="PF08386">
    <property type="entry name" value="Abhydrolase_4"/>
    <property type="match status" value="1"/>
</dbReference>
<feature type="region of interest" description="Disordered" evidence="4">
    <location>
        <begin position="1"/>
        <end position="26"/>
    </location>
</feature>
<evidence type="ECO:0000256" key="3">
    <source>
        <dbReference type="ARBA" id="ARBA00022801"/>
    </source>
</evidence>
<evidence type="ECO:0000256" key="2">
    <source>
        <dbReference type="ARBA" id="ARBA00022729"/>
    </source>
</evidence>
<evidence type="ECO:0000313" key="7">
    <source>
        <dbReference type="EMBL" id="MBO1268791.1"/>
    </source>
</evidence>
<comment type="caution">
    <text evidence="7">The sequence shown here is derived from an EMBL/GenBank/DDBJ whole genome shotgun (WGS) entry which is preliminary data.</text>
</comment>
<evidence type="ECO:0000259" key="6">
    <source>
        <dbReference type="Pfam" id="PF08386"/>
    </source>
</evidence>